<sequence>MLMDQQLCLRIKDEVTAPVPTARDRGPRMEGLQGVRSLLQGIDKCTEDIKSIQTKLQLSIEKDIQGKLDDEIQGFREMLAAIHLGPSGQSGPASGPSPGRARVWAARARRRAGPGLYQGSGPGLSFRKPGP</sequence>
<evidence type="ECO:0000256" key="1">
    <source>
        <dbReference type="SAM" id="MobiDB-lite"/>
    </source>
</evidence>
<feature type="compositionally biased region" description="Low complexity" evidence="1">
    <location>
        <begin position="85"/>
        <end position="106"/>
    </location>
</feature>
<feature type="region of interest" description="Disordered" evidence="1">
    <location>
        <begin position="84"/>
        <end position="131"/>
    </location>
</feature>
<evidence type="ECO:0000313" key="2">
    <source>
        <dbReference type="EMBL" id="KAJ7194041.1"/>
    </source>
</evidence>
<protein>
    <submittedName>
        <fullName evidence="2">Uncharacterized protein</fullName>
    </submittedName>
</protein>
<keyword evidence="3" id="KW-1185">Reference proteome</keyword>
<comment type="caution">
    <text evidence="2">The sequence shown here is derived from an EMBL/GenBank/DDBJ whole genome shotgun (WGS) entry which is preliminary data.</text>
</comment>
<gene>
    <name evidence="2" type="ORF">GGX14DRAFT_404999</name>
</gene>
<proteinExistence type="predicted"/>
<dbReference type="Proteomes" id="UP001219525">
    <property type="component" value="Unassembled WGS sequence"/>
</dbReference>
<evidence type="ECO:0000313" key="3">
    <source>
        <dbReference type="Proteomes" id="UP001219525"/>
    </source>
</evidence>
<reference evidence="2" key="1">
    <citation type="submission" date="2023-03" db="EMBL/GenBank/DDBJ databases">
        <title>Massive genome expansion in bonnet fungi (Mycena s.s.) driven by repeated elements and novel gene families across ecological guilds.</title>
        <authorList>
            <consortium name="Lawrence Berkeley National Laboratory"/>
            <person name="Harder C.B."/>
            <person name="Miyauchi S."/>
            <person name="Viragh M."/>
            <person name="Kuo A."/>
            <person name="Thoen E."/>
            <person name="Andreopoulos B."/>
            <person name="Lu D."/>
            <person name="Skrede I."/>
            <person name="Drula E."/>
            <person name="Henrissat B."/>
            <person name="Morin E."/>
            <person name="Kohler A."/>
            <person name="Barry K."/>
            <person name="LaButti K."/>
            <person name="Morin E."/>
            <person name="Salamov A."/>
            <person name="Lipzen A."/>
            <person name="Mereny Z."/>
            <person name="Hegedus B."/>
            <person name="Baldrian P."/>
            <person name="Stursova M."/>
            <person name="Weitz H."/>
            <person name="Taylor A."/>
            <person name="Grigoriev I.V."/>
            <person name="Nagy L.G."/>
            <person name="Martin F."/>
            <person name="Kauserud H."/>
        </authorList>
    </citation>
    <scope>NUCLEOTIDE SEQUENCE</scope>
    <source>
        <strain evidence="2">9144</strain>
    </source>
</reference>
<name>A0AAD6UT42_9AGAR</name>
<dbReference type="AlphaFoldDB" id="A0AAD6UT42"/>
<organism evidence="2 3">
    <name type="scientific">Mycena pura</name>
    <dbReference type="NCBI Taxonomy" id="153505"/>
    <lineage>
        <taxon>Eukaryota</taxon>
        <taxon>Fungi</taxon>
        <taxon>Dikarya</taxon>
        <taxon>Basidiomycota</taxon>
        <taxon>Agaricomycotina</taxon>
        <taxon>Agaricomycetes</taxon>
        <taxon>Agaricomycetidae</taxon>
        <taxon>Agaricales</taxon>
        <taxon>Marasmiineae</taxon>
        <taxon>Mycenaceae</taxon>
        <taxon>Mycena</taxon>
    </lineage>
</organism>
<accession>A0AAD6UT42</accession>
<dbReference type="EMBL" id="JARJCW010000102">
    <property type="protein sequence ID" value="KAJ7194041.1"/>
    <property type="molecule type" value="Genomic_DNA"/>
</dbReference>